<dbReference type="VEuPathDB" id="ToxoDB:cyc_02916"/>
<feature type="compositionally biased region" description="Polar residues" evidence="1">
    <location>
        <begin position="317"/>
        <end position="329"/>
    </location>
</feature>
<dbReference type="VEuPathDB" id="ToxoDB:LOC34619690"/>
<accession>A0A1D3CTF7</accession>
<organism evidence="3 4">
    <name type="scientific">Cyclospora cayetanensis</name>
    <dbReference type="NCBI Taxonomy" id="88456"/>
    <lineage>
        <taxon>Eukaryota</taxon>
        <taxon>Sar</taxon>
        <taxon>Alveolata</taxon>
        <taxon>Apicomplexa</taxon>
        <taxon>Conoidasida</taxon>
        <taxon>Coccidia</taxon>
        <taxon>Eucoccidiorida</taxon>
        <taxon>Eimeriorina</taxon>
        <taxon>Eimeriidae</taxon>
        <taxon>Cyclospora</taxon>
    </lineage>
</organism>
<evidence type="ECO:0000313" key="4">
    <source>
        <dbReference type="Proteomes" id="UP000095192"/>
    </source>
</evidence>
<feature type="region of interest" description="Disordered" evidence="1">
    <location>
        <begin position="240"/>
        <end position="332"/>
    </location>
</feature>
<evidence type="ECO:0000313" key="3">
    <source>
        <dbReference type="EMBL" id="OEH74480.1"/>
    </source>
</evidence>
<dbReference type="InParanoid" id="A0A1D3CTF7"/>
<comment type="caution">
    <text evidence="3">The sequence shown here is derived from an EMBL/GenBank/DDBJ whole genome shotgun (WGS) entry which is preliminary data.</text>
</comment>
<name>A0A1D3CTF7_9EIME</name>
<feature type="signal peptide" evidence="2">
    <location>
        <begin position="1"/>
        <end position="24"/>
    </location>
</feature>
<feature type="region of interest" description="Disordered" evidence="1">
    <location>
        <begin position="119"/>
        <end position="169"/>
    </location>
</feature>
<dbReference type="EMBL" id="JROU02002032">
    <property type="protein sequence ID" value="OEH74480.1"/>
    <property type="molecule type" value="Genomic_DNA"/>
</dbReference>
<feature type="chain" id="PRO_5008913883" evidence="2">
    <location>
        <begin position="25"/>
        <end position="410"/>
    </location>
</feature>
<feature type="compositionally biased region" description="Basic and acidic residues" evidence="1">
    <location>
        <begin position="272"/>
        <end position="298"/>
    </location>
</feature>
<feature type="compositionally biased region" description="Basic and acidic residues" evidence="1">
    <location>
        <begin position="244"/>
        <end position="256"/>
    </location>
</feature>
<proteinExistence type="predicted"/>
<evidence type="ECO:0000256" key="2">
    <source>
        <dbReference type="SAM" id="SignalP"/>
    </source>
</evidence>
<dbReference type="AlphaFoldDB" id="A0A1D3CTF7"/>
<sequence length="410" mass="44077">MSRAVRVVAVLAVCPSLALHYAESAEFLSTLGDMTLGAGLLDDMGGSVVTAAADIPHMLVTGGESLASLASLNPERWQQLTPEQHEHAEMSHAFFLSPFGTSPQEAQALPRLVTAFLEPRAETSSGSTGRTNKDKNGSGSSDDRGNANGSQTSNSRSSSGSRGTSFPLRGVPVMDQAQLEALAEAIAEGVANSTVYGFRAGNPLLAAAAAAKNVKLEAPSPAAAVAQLLDPLNFLQLQQQAEGDSQRQEKGEKQQEESEEQQQEESEEQQQEESKEQQQEESKEQQEEGKQEEQHDGVAEADEQVGLTDTVEEASETKQPQESGEQGSSPLRFWSRTNPLGYLQPLADNLYLLKWAAINPLAMLEWKALVFGQCMAIYQNEELCTRFLNVGPNAINHGGTNSPWIPSTSP</sequence>
<reference evidence="3 4" key="1">
    <citation type="journal article" date="2016" name="BMC Genomics">
        <title>Comparative genomics reveals Cyclospora cayetanensis possesses coccidia-like metabolism and invasion components but unique surface antigens.</title>
        <authorList>
            <person name="Liu S."/>
            <person name="Wang L."/>
            <person name="Zheng H."/>
            <person name="Xu Z."/>
            <person name="Roellig D.M."/>
            <person name="Li N."/>
            <person name="Frace M.A."/>
            <person name="Tang K."/>
            <person name="Arrowood M.J."/>
            <person name="Moss D.M."/>
            <person name="Zhang L."/>
            <person name="Feng Y."/>
            <person name="Xiao L."/>
        </authorList>
    </citation>
    <scope>NUCLEOTIDE SEQUENCE [LARGE SCALE GENOMIC DNA]</scope>
    <source>
        <strain evidence="3 4">CHN_HEN01</strain>
    </source>
</reference>
<evidence type="ECO:0000256" key="1">
    <source>
        <dbReference type="SAM" id="MobiDB-lite"/>
    </source>
</evidence>
<gene>
    <name evidence="3" type="ORF">cyc_02916</name>
</gene>
<keyword evidence="2" id="KW-0732">Signal</keyword>
<feature type="compositionally biased region" description="Acidic residues" evidence="1">
    <location>
        <begin position="257"/>
        <end position="271"/>
    </location>
</feature>
<keyword evidence="4" id="KW-1185">Reference proteome</keyword>
<feature type="compositionally biased region" description="Basic and acidic residues" evidence="1">
    <location>
        <begin position="131"/>
        <end position="145"/>
    </location>
</feature>
<dbReference type="Proteomes" id="UP000095192">
    <property type="component" value="Unassembled WGS sequence"/>
</dbReference>
<feature type="compositionally biased region" description="Low complexity" evidence="1">
    <location>
        <begin position="148"/>
        <end position="165"/>
    </location>
</feature>
<protein>
    <submittedName>
        <fullName evidence="3">Uncharacterized protein</fullName>
    </submittedName>
</protein>